<feature type="signal peptide" evidence="2">
    <location>
        <begin position="1"/>
        <end position="15"/>
    </location>
</feature>
<evidence type="ECO:0000313" key="3">
    <source>
        <dbReference type="EMBL" id="CAJ1377223.1"/>
    </source>
</evidence>
<sequence>MAFLAGFVLLGAAEAAVHSGYLYDKLCVDEGVGIDGVDSRTEPEKHTLDCLLFSPCIESGYGILTRPEGQSHYSMDVLLSAQGNADVITWLTTQEYLGNHVEISGLYDSQGRLHVDTIKRLNDGSIWNGSGEGSGSETSTFGISTSAALVTSAAGCSSMLLATTLIVLFRL</sequence>
<name>A0AA36HZZ0_9DINO</name>
<reference evidence="3" key="1">
    <citation type="submission" date="2023-08" db="EMBL/GenBank/DDBJ databases">
        <authorList>
            <person name="Chen Y."/>
            <person name="Shah S."/>
            <person name="Dougan E. K."/>
            <person name="Thang M."/>
            <person name="Chan C."/>
        </authorList>
    </citation>
    <scope>NUCLEOTIDE SEQUENCE</scope>
</reference>
<gene>
    <name evidence="3" type="ORF">EVOR1521_LOCUS6079</name>
</gene>
<proteinExistence type="predicted"/>
<evidence type="ECO:0000256" key="2">
    <source>
        <dbReference type="SAM" id="SignalP"/>
    </source>
</evidence>
<keyword evidence="1" id="KW-1133">Transmembrane helix</keyword>
<feature type="transmembrane region" description="Helical" evidence="1">
    <location>
        <begin position="147"/>
        <end position="169"/>
    </location>
</feature>
<protein>
    <recommendedName>
        <fullName evidence="5">DOMON domain-containing protein</fullName>
    </recommendedName>
</protein>
<keyword evidence="2" id="KW-0732">Signal</keyword>
<organism evidence="3 4">
    <name type="scientific">Effrenium voratum</name>
    <dbReference type="NCBI Taxonomy" id="2562239"/>
    <lineage>
        <taxon>Eukaryota</taxon>
        <taxon>Sar</taxon>
        <taxon>Alveolata</taxon>
        <taxon>Dinophyceae</taxon>
        <taxon>Suessiales</taxon>
        <taxon>Symbiodiniaceae</taxon>
        <taxon>Effrenium</taxon>
    </lineage>
</organism>
<keyword evidence="1" id="KW-0812">Transmembrane</keyword>
<evidence type="ECO:0008006" key="5">
    <source>
        <dbReference type="Google" id="ProtNLM"/>
    </source>
</evidence>
<dbReference type="AlphaFoldDB" id="A0AA36HZZ0"/>
<evidence type="ECO:0000313" key="4">
    <source>
        <dbReference type="Proteomes" id="UP001178507"/>
    </source>
</evidence>
<dbReference type="EMBL" id="CAUJNA010000447">
    <property type="protein sequence ID" value="CAJ1377223.1"/>
    <property type="molecule type" value="Genomic_DNA"/>
</dbReference>
<dbReference type="Proteomes" id="UP001178507">
    <property type="component" value="Unassembled WGS sequence"/>
</dbReference>
<comment type="caution">
    <text evidence="3">The sequence shown here is derived from an EMBL/GenBank/DDBJ whole genome shotgun (WGS) entry which is preliminary data.</text>
</comment>
<keyword evidence="1" id="KW-0472">Membrane</keyword>
<accession>A0AA36HZZ0</accession>
<feature type="chain" id="PRO_5041467275" description="DOMON domain-containing protein" evidence="2">
    <location>
        <begin position="16"/>
        <end position="171"/>
    </location>
</feature>
<evidence type="ECO:0000256" key="1">
    <source>
        <dbReference type="SAM" id="Phobius"/>
    </source>
</evidence>
<keyword evidence="4" id="KW-1185">Reference proteome</keyword>